<evidence type="ECO:0000313" key="1">
    <source>
        <dbReference type="EMBL" id="UQZ85450.1"/>
    </source>
</evidence>
<name>A0ABY4RUG9_9BACL</name>
<dbReference type="EMBL" id="CP027059">
    <property type="protein sequence ID" value="UQZ85450.1"/>
    <property type="molecule type" value="Genomic_DNA"/>
</dbReference>
<keyword evidence="2" id="KW-1185">Reference proteome</keyword>
<dbReference type="Proteomes" id="UP001057134">
    <property type="component" value="Chromosome"/>
</dbReference>
<reference evidence="1" key="1">
    <citation type="submission" date="2018-02" db="EMBL/GenBank/DDBJ databases">
        <authorList>
            <person name="Kim S.-K."/>
            <person name="Jung H.-I."/>
            <person name="Lee S.-W."/>
        </authorList>
    </citation>
    <scope>NUCLEOTIDE SEQUENCE</scope>
    <source>
        <strain evidence="1">SK3146</strain>
    </source>
</reference>
<evidence type="ECO:0000313" key="2">
    <source>
        <dbReference type="Proteomes" id="UP001057134"/>
    </source>
</evidence>
<proteinExistence type="predicted"/>
<gene>
    <name evidence="1" type="ORF">SK3146_04739</name>
</gene>
<sequence>MNGSMVRWLLPNDQWIEKQVGDISEFLLLLRLVNVVSYEAMSYKIARIEMVLDDPIWISVILE</sequence>
<protein>
    <submittedName>
        <fullName evidence="1">Uncharacterized protein</fullName>
    </submittedName>
</protein>
<reference evidence="1" key="2">
    <citation type="journal article" date="2021" name="J Anim Sci Technol">
        <title>Complete genome sequence of Paenibacillus konkukensis sp. nov. SK3146 as a potential probiotic strain.</title>
        <authorList>
            <person name="Jung H.I."/>
            <person name="Park S."/>
            <person name="Niu K.M."/>
            <person name="Lee S.W."/>
            <person name="Kothari D."/>
            <person name="Yi K.J."/>
            <person name="Kim S.K."/>
        </authorList>
    </citation>
    <scope>NUCLEOTIDE SEQUENCE</scope>
    <source>
        <strain evidence="1">SK3146</strain>
    </source>
</reference>
<accession>A0ABY4RUG9</accession>
<organism evidence="1 2">
    <name type="scientific">Paenibacillus konkukensis</name>
    <dbReference type="NCBI Taxonomy" id="2020716"/>
    <lineage>
        <taxon>Bacteria</taxon>
        <taxon>Bacillati</taxon>
        <taxon>Bacillota</taxon>
        <taxon>Bacilli</taxon>
        <taxon>Bacillales</taxon>
        <taxon>Paenibacillaceae</taxon>
        <taxon>Paenibacillus</taxon>
    </lineage>
</organism>